<evidence type="ECO:0000259" key="6">
    <source>
        <dbReference type="PROSITE" id="PS50111"/>
    </source>
</evidence>
<protein>
    <submittedName>
        <fullName evidence="8">Methyl-accepting chemotaxis protein</fullName>
    </submittedName>
</protein>
<comment type="caution">
    <text evidence="8">The sequence shown here is derived from an EMBL/GenBank/DDBJ whole genome shotgun (WGS) entry which is preliminary data.</text>
</comment>
<organism evidence="8 9">
    <name type="scientific">Echinimonas agarilytica</name>
    <dbReference type="NCBI Taxonomy" id="1215918"/>
    <lineage>
        <taxon>Bacteria</taxon>
        <taxon>Pseudomonadati</taxon>
        <taxon>Pseudomonadota</taxon>
        <taxon>Gammaproteobacteria</taxon>
        <taxon>Alteromonadales</taxon>
        <taxon>Echinimonadaceae</taxon>
        <taxon>Echinimonas</taxon>
    </lineage>
</organism>
<dbReference type="PANTHER" id="PTHR32089">
    <property type="entry name" value="METHYL-ACCEPTING CHEMOTAXIS PROTEIN MCPB"/>
    <property type="match status" value="1"/>
</dbReference>
<dbReference type="RefSeq" id="WP_251262421.1">
    <property type="nucleotide sequence ID" value="NZ_JAMQGP010000008.1"/>
</dbReference>
<sequence>MKMNLNNKLVIVLVGFGLLGLIVGGAFAFFGLQSSLNDRFETEKTVLMEMANASLVEPVFTYDFEQAESIATAVLDSLIVDGIDVTDHRGKAITKVGTLDPSAIEVRDVTREGKQIGKFQISFNRDVMLTELRSQMMFTITIIALILAIVVIAAFIALRKMVVEPINGVAESLYEIASGDGDLSKRLNDQRSDEIGTLSTNFNLLMDNLVNLMSNVSSVSSKVTLVSDQLGRGADETEQNTHEQRSQIEQVATALQEMSASAMEVAKNAEDTSSRTQEAMRKVDDGVNQVQANADTIHSLSEQITATAERITTLRSASTAIGSVVEVIRSIAEQTNLLALNAAIEAARAGEQGRGFAVVADEVRSLAQKTQESTQEIESIVNEVQQSAEAANTSMSDSLSSSGEVNDAASRISQMLQEIMEHIVTINDMNSHVATAAQQQSHVATDISQHVTAVNDLSQSVSENAQAVSTQVHELEQYNSELVSNVSRFKL</sequence>
<keyword evidence="5" id="KW-0812">Transmembrane</keyword>
<dbReference type="Proteomes" id="UP001165393">
    <property type="component" value="Unassembled WGS sequence"/>
</dbReference>
<name>A0AA41W8H9_9GAMM</name>
<evidence type="ECO:0000256" key="2">
    <source>
        <dbReference type="ARBA" id="ARBA00023224"/>
    </source>
</evidence>
<dbReference type="FunFam" id="1.10.287.950:FF:000001">
    <property type="entry name" value="Methyl-accepting chemotaxis sensory transducer"/>
    <property type="match status" value="1"/>
</dbReference>
<dbReference type="Pfam" id="PF00015">
    <property type="entry name" value="MCPsignal"/>
    <property type="match status" value="1"/>
</dbReference>
<feature type="transmembrane region" description="Helical" evidence="5">
    <location>
        <begin position="9"/>
        <end position="32"/>
    </location>
</feature>
<feature type="domain" description="HAMP" evidence="7">
    <location>
        <begin position="160"/>
        <end position="214"/>
    </location>
</feature>
<dbReference type="PRINTS" id="PR00260">
    <property type="entry name" value="CHEMTRNSDUCR"/>
</dbReference>
<dbReference type="InterPro" id="IPR004089">
    <property type="entry name" value="MCPsignal_dom"/>
</dbReference>
<gene>
    <name evidence="8" type="ORF">NAF29_14910</name>
</gene>
<evidence type="ECO:0000256" key="5">
    <source>
        <dbReference type="SAM" id="Phobius"/>
    </source>
</evidence>
<evidence type="ECO:0000313" key="8">
    <source>
        <dbReference type="EMBL" id="MCM2680944.1"/>
    </source>
</evidence>
<evidence type="ECO:0000313" key="9">
    <source>
        <dbReference type="Proteomes" id="UP001165393"/>
    </source>
</evidence>
<comment type="similarity">
    <text evidence="3">Belongs to the methyl-accepting chemotaxis (MCP) protein family.</text>
</comment>
<feature type="transmembrane region" description="Helical" evidence="5">
    <location>
        <begin position="136"/>
        <end position="158"/>
    </location>
</feature>
<dbReference type="Pfam" id="PF00672">
    <property type="entry name" value="HAMP"/>
    <property type="match status" value="1"/>
</dbReference>
<dbReference type="InterPro" id="IPR004090">
    <property type="entry name" value="Chemotax_Me-accpt_rcpt"/>
</dbReference>
<dbReference type="GO" id="GO:0016020">
    <property type="term" value="C:membrane"/>
    <property type="evidence" value="ECO:0007669"/>
    <property type="project" value="UniProtKB-SubCell"/>
</dbReference>
<dbReference type="PANTHER" id="PTHR32089:SF120">
    <property type="entry name" value="METHYL-ACCEPTING CHEMOTAXIS PROTEIN TLPQ"/>
    <property type="match status" value="1"/>
</dbReference>
<proteinExistence type="inferred from homology"/>
<evidence type="ECO:0000256" key="4">
    <source>
        <dbReference type="PROSITE-ProRule" id="PRU00284"/>
    </source>
</evidence>
<evidence type="ECO:0000256" key="1">
    <source>
        <dbReference type="ARBA" id="ARBA00004370"/>
    </source>
</evidence>
<dbReference type="CDD" id="cd11386">
    <property type="entry name" value="MCP_signal"/>
    <property type="match status" value="1"/>
</dbReference>
<accession>A0AA41W8H9</accession>
<keyword evidence="5" id="KW-0472">Membrane</keyword>
<feature type="domain" description="Methyl-accepting transducer" evidence="6">
    <location>
        <begin position="219"/>
        <end position="455"/>
    </location>
</feature>
<dbReference type="EMBL" id="JAMQGP010000008">
    <property type="protein sequence ID" value="MCM2680944.1"/>
    <property type="molecule type" value="Genomic_DNA"/>
</dbReference>
<keyword evidence="9" id="KW-1185">Reference proteome</keyword>
<keyword evidence="5" id="KW-1133">Transmembrane helix</keyword>
<evidence type="ECO:0000259" key="7">
    <source>
        <dbReference type="PROSITE" id="PS50885"/>
    </source>
</evidence>
<dbReference type="InterPro" id="IPR003660">
    <property type="entry name" value="HAMP_dom"/>
</dbReference>
<dbReference type="SMART" id="SM00283">
    <property type="entry name" value="MA"/>
    <property type="match status" value="1"/>
</dbReference>
<dbReference type="SMART" id="SM00304">
    <property type="entry name" value="HAMP"/>
    <property type="match status" value="1"/>
</dbReference>
<dbReference type="AlphaFoldDB" id="A0AA41W8H9"/>
<evidence type="ECO:0000256" key="3">
    <source>
        <dbReference type="ARBA" id="ARBA00029447"/>
    </source>
</evidence>
<comment type="subcellular location">
    <subcellularLocation>
        <location evidence="1">Membrane</location>
    </subcellularLocation>
</comment>
<dbReference type="GO" id="GO:0007165">
    <property type="term" value="P:signal transduction"/>
    <property type="evidence" value="ECO:0007669"/>
    <property type="project" value="UniProtKB-KW"/>
</dbReference>
<dbReference type="SUPFAM" id="SSF58104">
    <property type="entry name" value="Methyl-accepting chemotaxis protein (MCP) signaling domain"/>
    <property type="match status" value="1"/>
</dbReference>
<dbReference type="Gene3D" id="1.10.287.950">
    <property type="entry name" value="Methyl-accepting chemotaxis protein"/>
    <property type="match status" value="1"/>
</dbReference>
<dbReference type="PROSITE" id="PS50111">
    <property type="entry name" value="CHEMOTAXIS_TRANSDUC_2"/>
    <property type="match status" value="1"/>
</dbReference>
<reference evidence="8 9" key="1">
    <citation type="journal article" date="2013" name="Antonie Van Leeuwenhoek">
        <title>Echinimonas agarilytica gen. nov., sp. nov., a new gammaproteobacterium isolated from the sea urchin Strongylocentrotus intermedius.</title>
        <authorList>
            <person name="Nedashkovskaya O.I."/>
            <person name="Stenkova A.M."/>
            <person name="Zhukova N.V."/>
            <person name="Van Trappen S."/>
            <person name="Lee J.S."/>
            <person name="Kim S.B."/>
        </authorList>
    </citation>
    <scope>NUCLEOTIDE SEQUENCE [LARGE SCALE GENOMIC DNA]</scope>
    <source>
        <strain evidence="8 9">KMM 6351</strain>
    </source>
</reference>
<dbReference type="PROSITE" id="PS50885">
    <property type="entry name" value="HAMP"/>
    <property type="match status" value="1"/>
</dbReference>
<dbReference type="CDD" id="cd06225">
    <property type="entry name" value="HAMP"/>
    <property type="match status" value="1"/>
</dbReference>
<dbReference type="GO" id="GO:0004888">
    <property type="term" value="F:transmembrane signaling receptor activity"/>
    <property type="evidence" value="ECO:0007669"/>
    <property type="project" value="InterPro"/>
</dbReference>
<keyword evidence="2 4" id="KW-0807">Transducer</keyword>
<dbReference type="GO" id="GO:0006935">
    <property type="term" value="P:chemotaxis"/>
    <property type="evidence" value="ECO:0007669"/>
    <property type="project" value="InterPro"/>
</dbReference>